<dbReference type="EMBL" id="JARBHB010000009">
    <property type="protein sequence ID" value="KAJ8875193.1"/>
    <property type="molecule type" value="Genomic_DNA"/>
</dbReference>
<dbReference type="Proteomes" id="UP001159363">
    <property type="component" value="Chromosome 8"/>
</dbReference>
<proteinExistence type="predicted"/>
<dbReference type="Gene3D" id="3.30.70.2740">
    <property type="match status" value="1"/>
</dbReference>
<reference evidence="1 2" key="1">
    <citation type="submission" date="2023-02" db="EMBL/GenBank/DDBJ databases">
        <title>LHISI_Scaffold_Assembly.</title>
        <authorList>
            <person name="Stuart O.P."/>
            <person name="Cleave R."/>
            <person name="Magrath M.J.L."/>
            <person name="Mikheyev A.S."/>
        </authorList>
    </citation>
    <scope>NUCLEOTIDE SEQUENCE [LARGE SCALE GENOMIC DNA]</scope>
    <source>
        <strain evidence="1">Daus_M_001</strain>
        <tissue evidence="1">Leg muscle</tissue>
    </source>
</reference>
<sequence>MTGKTQWQTMRCHPALEDHHLPEDFQLLRPPPATPIGSQPSRGLPSLWPLPAASGVVNGYQRTQQMSSLPNSSLKSRYCRSLRRHPLWTALKALARPCLHQLGSGQKLKLKKALKDLELEISRAPVSEITEENPLFTFPIRLTGRIPLEQLLIVHFNVAILGLDPTLLPDSCTAIPPHLLQESTSSTSTTPAQPVLAAIQPLATSPSQPEKRRVPPPLEQQVKIWRVILPICNPQAPVLSEPSQGLQSETLIIQRREPAPWKFCDNPTAMGIEVQSLQIHPYWSIIRPDFRESVLLNILCRLTPVINCHVCRKQERTRSLCGFHARTLWQDVTWIHVPAQECILSTVHTAPRASTTPVLDGKTLRDLPTALNTVVRGISLQCGPTGRPRGHFVWPAICSLSEETCHHGTANNNHHQHPRLFPACAVPPASLRFPPFPLPLHLTLFSLPPLHALPFISSFLVCIEAILTWLDYSPPTKVNWVQFPARSTPEFFHVGNIPDDAGWQIFLGISHFLHPWIPTLLPTHLASPASALKASMLRAFLWESRERIADALSADGFLYSYDLSFPHSCFYEPIEKTVQHLKHCSKVVRVCGFGHIGECNSFRGRGGLVVSLLASHQGESGSLPGWIFISGNHARQSRWSAGFPEISHFTILSFRHPHFTYFCSQDPNVKSYQNLFTHCNGGREVEFPPGTVKFKKPLEGELLVEWLPDWVVVLPTLEIIVLVLLSRLALTEEGNPNTRVSLTKYASCPGSLVMLTAKAVKMFLMPAVMEMK</sequence>
<keyword evidence="2" id="KW-1185">Reference proteome</keyword>
<evidence type="ECO:0000313" key="1">
    <source>
        <dbReference type="EMBL" id="KAJ8875193.1"/>
    </source>
</evidence>
<evidence type="ECO:0000313" key="2">
    <source>
        <dbReference type="Proteomes" id="UP001159363"/>
    </source>
</evidence>
<gene>
    <name evidence="1" type="ORF">PR048_023088</name>
</gene>
<accession>A0ABQ9GT62</accession>
<protein>
    <submittedName>
        <fullName evidence="1">Uncharacterized protein</fullName>
    </submittedName>
</protein>
<organism evidence="1 2">
    <name type="scientific">Dryococelus australis</name>
    <dbReference type="NCBI Taxonomy" id="614101"/>
    <lineage>
        <taxon>Eukaryota</taxon>
        <taxon>Metazoa</taxon>
        <taxon>Ecdysozoa</taxon>
        <taxon>Arthropoda</taxon>
        <taxon>Hexapoda</taxon>
        <taxon>Insecta</taxon>
        <taxon>Pterygota</taxon>
        <taxon>Neoptera</taxon>
        <taxon>Polyneoptera</taxon>
        <taxon>Phasmatodea</taxon>
        <taxon>Verophasmatodea</taxon>
        <taxon>Anareolatae</taxon>
        <taxon>Phasmatidae</taxon>
        <taxon>Eurycanthinae</taxon>
        <taxon>Dryococelus</taxon>
    </lineage>
</organism>
<comment type="caution">
    <text evidence="1">The sequence shown here is derived from an EMBL/GenBank/DDBJ whole genome shotgun (WGS) entry which is preliminary data.</text>
</comment>
<name>A0ABQ9GT62_9NEOP</name>